<dbReference type="Proteomes" id="UP000319801">
    <property type="component" value="Unassembled WGS sequence"/>
</dbReference>
<name>A0A556U2Y3_BAGYA</name>
<evidence type="ECO:0000313" key="1">
    <source>
        <dbReference type="EMBL" id="TSM20236.1"/>
    </source>
</evidence>
<sequence length="69" mass="7866">MRTQPALLSRVCAFFFSLEWQLEIFVPLLSKVARRDADEELLRRTAFIPFQARLLHPGVGQRSPAAIPS</sequence>
<dbReference type="AlphaFoldDB" id="A0A556U2Y3"/>
<reference evidence="1 2" key="1">
    <citation type="journal article" date="2019" name="Genome Biol. Evol.">
        <title>Whole-Genome Sequencing of the Giant Devil Catfish, Bagarius yarrelli.</title>
        <authorList>
            <person name="Jiang W."/>
            <person name="Lv Y."/>
            <person name="Cheng L."/>
            <person name="Yang K."/>
            <person name="Chao B."/>
            <person name="Wang X."/>
            <person name="Li Y."/>
            <person name="Pan X."/>
            <person name="You X."/>
            <person name="Zhang Y."/>
            <person name="Yang J."/>
            <person name="Li J."/>
            <person name="Zhang X."/>
            <person name="Liu S."/>
            <person name="Sun C."/>
            <person name="Yang J."/>
            <person name="Shi Q."/>
        </authorList>
    </citation>
    <scope>NUCLEOTIDE SEQUENCE [LARGE SCALE GENOMIC DNA]</scope>
    <source>
        <strain evidence="1">JWS20170419001</strain>
        <tissue evidence="1">Muscle</tissue>
    </source>
</reference>
<accession>A0A556U2Y3</accession>
<comment type="caution">
    <text evidence="1">The sequence shown here is derived from an EMBL/GenBank/DDBJ whole genome shotgun (WGS) entry which is preliminary data.</text>
</comment>
<dbReference type="EMBL" id="VCAZ01000042">
    <property type="protein sequence ID" value="TSM20236.1"/>
    <property type="molecule type" value="Genomic_DNA"/>
</dbReference>
<evidence type="ECO:0000313" key="2">
    <source>
        <dbReference type="Proteomes" id="UP000319801"/>
    </source>
</evidence>
<protein>
    <submittedName>
        <fullName evidence="1">Uncharacterized protein</fullName>
    </submittedName>
</protein>
<keyword evidence="2" id="KW-1185">Reference proteome</keyword>
<organism evidence="1 2">
    <name type="scientific">Bagarius yarrelli</name>
    <name type="common">Goonch</name>
    <name type="synonym">Bagrus yarrelli</name>
    <dbReference type="NCBI Taxonomy" id="175774"/>
    <lineage>
        <taxon>Eukaryota</taxon>
        <taxon>Metazoa</taxon>
        <taxon>Chordata</taxon>
        <taxon>Craniata</taxon>
        <taxon>Vertebrata</taxon>
        <taxon>Euteleostomi</taxon>
        <taxon>Actinopterygii</taxon>
        <taxon>Neopterygii</taxon>
        <taxon>Teleostei</taxon>
        <taxon>Ostariophysi</taxon>
        <taxon>Siluriformes</taxon>
        <taxon>Sisoridae</taxon>
        <taxon>Sisorinae</taxon>
        <taxon>Bagarius</taxon>
    </lineage>
</organism>
<proteinExistence type="predicted"/>
<gene>
    <name evidence="1" type="ORF">Baya_7823</name>
</gene>